<sequence length="289" mass="32295">MRTAIPESVRTELLDCIQVNLAVPADRWHGPRTHLALGAALRFRPRARPDELPSVEPLPGEQIEDACARLGLVVTRTADDLAGPDIAALADNGSVYAVGDAYDMPWLPYAGKQHMLHSFLVERGDREAVVTDAYRNETRWGTAVPGQFRTRWEELPAVRYARVIRPAADGPSALGPTLELGDPTTYLAAFEHCPDQHRAVEQLTVETWLLTRSRRLHAAFRAQREQTEDNSRVREHLRRWDDLAAHAFISLRRLRRGPVDLHGLLARLADALAADQDVFRLTPSAVAHP</sequence>
<dbReference type="EMBL" id="CP016438">
    <property type="protein sequence ID" value="ANS70541.1"/>
    <property type="molecule type" value="Genomic_DNA"/>
</dbReference>
<accession>A0A1B1MPL3</accession>
<proteinExistence type="predicted"/>
<evidence type="ECO:0000313" key="2">
    <source>
        <dbReference type="Proteomes" id="UP000092598"/>
    </source>
</evidence>
<dbReference type="RefSeq" id="WP_159425413.1">
    <property type="nucleotide sequence ID" value="NZ_CP016438.1"/>
</dbReference>
<keyword evidence="2" id="KW-1185">Reference proteome</keyword>
<dbReference type="AlphaFoldDB" id="A0A1B1MPL3"/>
<name>A0A1B1MPL3_STRLN</name>
<dbReference type="KEGG" id="sls:SLINC_8317"/>
<organism evidence="1 2">
    <name type="scientific">Streptomyces lincolnensis</name>
    <dbReference type="NCBI Taxonomy" id="1915"/>
    <lineage>
        <taxon>Bacteria</taxon>
        <taxon>Bacillati</taxon>
        <taxon>Actinomycetota</taxon>
        <taxon>Actinomycetes</taxon>
        <taxon>Kitasatosporales</taxon>
        <taxon>Streptomycetaceae</taxon>
        <taxon>Streptomyces</taxon>
    </lineage>
</organism>
<dbReference type="STRING" id="1915.SLINC_8317"/>
<protein>
    <submittedName>
        <fullName evidence="1">Uncharacterized protein</fullName>
    </submittedName>
</protein>
<gene>
    <name evidence="1" type="ORF">SLINC_8317</name>
</gene>
<dbReference type="Proteomes" id="UP000092598">
    <property type="component" value="Chromosome"/>
</dbReference>
<reference evidence="1 2" key="1">
    <citation type="submission" date="2016-07" db="EMBL/GenBank/DDBJ databases">
        <title>Enhancement of antibiotic productionsby engineered nitrateutilization in actinobacteria.</title>
        <authorList>
            <person name="Meng S.C."/>
        </authorList>
    </citation>
    <scope>NUCLEOTIDE SEQUENCE [LARGE SCALE GENOMIC DNA]</scope>
    <source>
        <strain evidence="1 2">NRRL 2936</strain>
    </source>
</reference>
<evidence type="ECO:0000313" key="1">
    <source>
        <dbReference type="EMBL" id="ANS70541.1"/>
    </source>
</evidence>